<evidence type="ECO:0000256" key="1">
    <source>
        <dbReference type="SAM" id="MobiDB-lite"/>
    </source>
</evidence>
<feature type="region of interest" description="Disordered" evidence="1">
    <location>
        <begin position="314"/>
        <end position="359"/>
    </location>
</feature>
<gene>
    <name evidence="2" type="ORF">GKQ77_28055</name>
</gene>
<dbReference type="Pfam" id="PF11271">
    <property type="entry name" value="PorA"/>
    <property type="match status" value="1"/>
</dbReference>
<organism evidence="2 3">
    <name type="scientific">Streptomyces anatolicus</name>
    <dbReference type="NCBI Taxonomy" id="2675858"/>
    <lineage>
        <taxon>Bacteria</taxon>
        <taxon>Bacillati</taxon>
        <taxon>Actinomycetota</taxon>
        <taxon>Actinomycetes</taxon>
        <taxon>Kitasatosporales</taxon>
        <taxon>Streptomycetaceae</taxon>
        <taxon>Streptomyces</taxon>
    </lineage>
</organism>
<dbReference type="InterPro" id="IPR021424">
    <property type="entry name" value="PorA"/>
</dbReference>
<proteinExistence type="predicted"/>
<comment type="caution">
    <text evidence="2">The sequence shown here is derived from an EMBL/GenBank/DDBJ whole genome shotgun (WGS) entry which is preliminary data.</text>
</comment>
<dbReference type="RefSeq" id="WP_219691749.1">
    <property type="nucleotide sequence ID" value="NZ_WMBF01000497.1"/>
</dbReference>
<evidence type="ECO:0000313" key="3">
    <source>
        <dbReference type="Proteomes" id="UP001197114"/>
    </source>
</evidence>
<name>A0ABS6YVH4_9ACTN</name>
<protein>
    <submittedName>
        <fullName evidence="2">DUF3068 domain-containing protein</fullName>
    </submittedName>
</protein>
<dbReference type="Proteomes" id="UP001197114">
    <property type="component" value="Unassembled WGS sequence"/>
</dbReference>
<evidence type="ECO:0000313" key="2">
    <source>
        <dbReference type="EMBL" id="MBW5425368.1"/>
    </source>
</evidence>
<sequence length="359" mass="38766">MRRTTSPFSLVILGIGAFLLVLAPMLAWYVEPRAKRTPTDIDTITVFKGKGSYFDTKKIKTVHDRNLTITRQVRGDVAESEKSGRAVWDVSTSVDPDKSLPAASPHDSLQWTVERWVTDRKTNKPVHCCDEKPYFEGEAYLKFPFDVEKRSYRWWDSTLGATVPLQYRGTKKIQGYEGYRFTGTVKAAKVGTRQVPGRLVGQPKKSQVIADEMYANHGIELVADPRTGRIIYAAIGPRKTLRAPGSDKDATVLLDSERIAFTPATQKAQVKLAKDDSDRLELVGETLPVAAGALGAALAAAGIVLVVRGRRTDGANGPGGHDGQGGHDGHGGHGGPGGSAEPGSPNAEPSRSALHPSTM</sequence>
<reference evidence="2 3" key="1">
    <citation type="submission" date="2019-11" db="EMBL/GenBank/DDBJ databases">
        <authorList>
            <person name="Ay H."/>
        </authorList>
    </citation>
    <scope>NUCLEOTIDE SEQUENCE [LARGE SCALE GENOMIC DNA]</scope>
    <source>
        <strain evidence="2 3">BG9H</strain>
    </source>
</reference>
<dbReference type="EMBL" id="WMBF01000497">
    <property type="protein sequence ID" value="MBW5425368.1"/>
    <property type="molecule type" value="Genomic_DNA"/>
</dbReference>
<keyword evidence="3" id="KW-1185">Reference proteome</keyword>
<accession>A0ABS6YVH4</accession>